<evidence type="ECO:0000313" key="3">
    <source>
        <dbReference type="EMBL" id="TGO65415.1"/>
    </source>
</evidence>
<keyword evidence="2" id="KW-1133">Transmembrane helix</keyword>
<accession>A0A4Z1IVM6</accession>
<protein>
    <submittedName>
        <fullName evidence="3">Uncharacterized protein</fullName>
    </submittedName>
</protein>
<dbReference type="EMBL" id="PQXM01001008">
    <property type="protein sequence ID" value="TGO65415.1"/>
    <property type="molecule type" value="Genomic_DNA"/>
</dbReference>
<organism evidence="3 4">
    <name type="scientific">Botrytis elliptica</name>
    <dbReference type="NCBI Taxonomy" id="278938"/>
    <lineage>
        <taxon>Eukaryota</taxon>
        <taxon>Fungi</taxon>
        <taxon>Dikarya</taxon>
        <taxon>Ascomycota</taxon>
        <taxon>Pezizomycotina</taxon>
        <taxon>Leotiomycetes</taxon>
        <taxon>Helotiales</taxon>
        <taxon>Sclerotiniaceae</taxon>
        <taxon>Botrytis</taxon>
    </lineage>
</organism>
<evidence type="ECO:0000313" key="4">
    <source>
        <dbReference type="Proteomes" id="UP000297229"/>
    </source>
</evidence>
<reference evidence="3 4" key="1">
    <citation type="submission" date="2017-12" db="EMBL/GenBank/DDBJ databases">
        <title>Comparative genomics of Botrytis spp.</title>
        <authorList>
            <person name="Valero-Jimenez C.A."/>
            <person name="Tapia P."/>
            <person name="Veloso J."/>
            <person name="Silva-Moreno E."/>
            <person name="Staats M."/>
            <person name="Valdes J.H."/>
            <person name="Van Kan J.A.L."/>
        </authorList>
    </citation>
    <scope>NUCLEOTIDE SEQUENCE [LARGE SCALE GENOMIC DNA]</scope>
    <source>
        <strain evidence="3 4">Be9601</strain>
    </source>
</reference>
<feature type="coiled-coil region" evidence="1">
    <location>
        <begin position="72"/>
        <end position="99"/>
    </location>
</feature>
<dbReference type="Proteomes" id="UP000297229">
    <property type="component" value="Unassembled WGS sequence"/>
</dbReference>
<feature type="transmembrane region" description="Helical" evidence="2">
    <location>
        <begin position="34"/>
        <end position="53"/>
    </location>
</feature>
<gene>
    <name evidence="3" type="ORF">BELL_1010g00030</name>
</gene>
<evidence type="ECO:0000256" key="1">
    <source>
        <dbReference type="SAM" id="Coils"/>
    </source>
</evidence>
<evidence type="ECO:0000256" key="2">
    <source>
        <dbReference type="SAM" id="Phobius"/>
    </source>
</evidence>
<dbReference type="AlphaFoldDB" id="A0A4Z1IVM6"/>
<name>A0A4Z1IVM6_9HELO</name>
<sequence>MLQQHRKIVDLIAIKLKMDMIISFIFGGSRLRCAMMVMLTLAFVYPIAVYTVFRFTHRNFERQAHLEAEYYKRQERKEIQEAKMRAEEDRIKMAKTEEISTGIPCPVETYGDWRSRPFWLRVPDVEPSKYMDVRFLTEEQMWAVRERDRVVLIKRMMELVCAMRNSLGLREWRDESDEGCRKAGWASVHGTSESYQRIHDREL</sequence>
<proteinExistence type="predicted"/>
<keyword evidence="1" id="KW-0175">Coiled coil</keyword>
<keyword evidence="2" id="KW-0812">Transmembrane</keyword>
<comment type="caution">
    <text evidence="3">The sequence shown here is derived from an EMBL/GenBank/DDBJ whole genome shotgun (WGS) entry which is preliminary data.</text>
</comment>
<keyword evidence="4" id="KW-1185">Reference proteome</keyword>
<keyword evidence="2" id="KW-0472">Membrane</keyword>